<comment type="similarity">
    <text evidence="1">Belongs to the intercrine beta (chemokine CC) family.</text>
</comment>
<dbReference type="GO" id="GO:0061844">
    <property type="term" value="P:antimicrobial humoral immune response mediated by antimicrobial peptide"/>
    <property type="evidence" value="ECO:0007669"/>
    <property type="project" value="TreeGrafter"/>
</dbReference>
<reference evidence="5" key="3">
    <citation type="submission" date="2025-09" db="UniProtKB">
        <authorList>
            <consortium name="Ensembl"/>
        </authorList>
    </citation>
    <scope>IDENTIFICATION</scope>
</reference>
<dbReference type="Gene3D" id="2.40.50.40">
    <property type="match status" value="1"/>
</dbReference>
<dbReference type="EMBL" id="AAPE02060059">
    <property type="status" value="NOT_ANNOTATED_CDS"/>
    <property type="molecule type" value="Genomic_DNA"/>
</dbReference>
<dbReference type="FunCoup" id="G1PZP7">
    <property type="interactions" value="18"/>
</dbReference>
<evidence type="ECO:0000313" key="6">
    <source>
        <dbReference type="Proteomes" id="UP000001074"/>
    </source>
</evidence>
<organism evidence="5 6">
    <name type="scientific">Myotis lucifugus</name>
    <name type="common">Little brown bat</name>
    <dbReference type="NCBI Taxonomy" id="59463"/>
    <lineage>
        <taxon>Eukaryota</taxon>
        <taxon>Metazoa</taxon>
        <taxon>Chordata</taxon>
        <taxon>Craniata</taxon>
        <taxon>Vertebrata</taxon>
        <taxon>Euteleostomi</taxon>
        <taxon>Mammalia</taxon>
        <taxon>Eutheria</taxon>
        <taxon>Laurasiatheria</taxon>
        <taxon>Chiroptera</taxon>
        <taxon>Yangochiroptera</taxon>
        <taxon>Vespertilionidae</taxon>
        <taxon>Myotis</taxon>
    </lineage>
</organism>
<evidence type="ECO:0000313" key="5">
    <source>
        <dbReference type="Ensembl" id="ENSMLUP00000016929.1"/>
    </source>
</evidence>
<dbReference type="CDD" id="cd00272">
    <property type="entry name" value="Chemokine_CC"/>
    <property type="match status" value="1"/>
</dbReference>
<sequence>MKVSAAALSFLILAATLGSPAHGSLAQESWDDEMVLALLCPWPGCLNQGIHRPADCCPSYTPRKIRCRFMESYFLTTSGCSKPAVIFTTKRGQRVCANPDNAEVQDCVTNLNRTQLEVLSK</sequence>
<dbReference type="GO" id="GO:0008009">
    <property type="term" value="F:chemokine activity"/>
    <property type="evidence" value="ECO:0007669"/>
    <property type="project" value="InterPro"/>
</dbReference>
<dbReference type="HOGENOM" id="CLU_141716_4_1_1"/>
<evidence type="ECO:0000256" key="2">
    <source>
        <dbReference type="ARBA" id="ARBA00022514"/>
    </source>
</evidence>
<dbReference type="GO" id="GO:0070098">
    <property type="term" value="P:chemokine-mediated signaling pathway"/>
    <property type="evidence" value="ECO:0007669"/>
    <property type="project" value="TreeGrafter"/>
</dbReference>
<reference evidence="5" key="2">
    <citation type="submission" date="2025-08" db="UniProtKB">
        <authorList>
            <consortium name="Ensembl"/>
        </authorList>
    </citation>
    <scope>IDENTIFICATION</scope>
</reference>
<dbReference type="InterPro" id="IPR001811">
    <property type="entry name" value="Chemokine_IL8-like_dom"/>
</dbReference>
<dbReference type="GO" id="GO:0005615">
    <property type="term" value="C:extracellular space"/>
    <property type="evidence" value="ECO:0007669"/>
    <property type="project" value="UniProtKB-KW"/>
</dbReference>
<name>G1PZP7_MYOLU</name>
<dbReference type="Proteomes" id="UP000001074">
    <property type="component" value="Unassembled WGS sequence"/>
</dbReference>
<evidence type="ECO:0000256" key="1">
    <source>
        <dbReference type="ARBA" id="ARBA00010868"/>
    </source>
</evidence>
<feature type="chain" id="PRO_5003417760" description="Chemokine interleukin-8-like domain-containing protein" evidence="3">
    <location>
        <begin position="27"/>
        <end position="121"/>
    </location>
</feature>
<dbReference type="GO" id="GO:0048020">
    <property type="term" value="F:CCR chemokine receptor binding"/>
    <property type="evidence" value="ECO:0007669"/>
    <property type="project" value="TreeGrafter"/>
</dbReference>
<accession>G1PZP7</accession>
<keyword evidence="6" id="KW-1185">Reference proteome</keyword>
<proteinExistence type="inferred from homology"/>
<dbReference type="GeneTree" id="ENSGT01100000263482"/>
<dbReference type="InParanoid" id="G1PZP7"/>
<dbReference type="GO" id="GO:0030335">
    <property type="term" value="P:positive regulation of cell migration"/>
    <property type="evidence" value="ECO:0007669"/>
    <property type="project" value="TreeGrafter"/>
</dbReference>
<keyword evidence="3" id="KW-0732">Signal</keyword>
<dbReference type="InterPro" id="IPR039809">
    <property type="entry name" value="Chemokine_b/g/d"/>
</dbReference>
<dbReference type="Pfam" id="PF00048">
    <property type="entry name" value="IL8"/>
    <property type="match status" value="1"/>
</dbReference>
<dbReference type="PANTHER" id="PTHR12015">
    <property type="entry name" value="SMALL INDUCIBLE CYTOKINE A"/>
    <property type="match status" value="1"/>
</dbReference>
<feature type="signal peptide" evidence="3">
    <location>
        <begin position="1"/>
        <end position="26"/>
    </location>
</feature>
<dbReference type="eggNOG" id="ENOG502TJX7">
    <property type="taxonomic scope" value="Eukaryota"/>
</dbReference>
<keyword evidence="2" id="KW-0202">Cytokine</keyword>
<dbReference type="FunFam" id="2.40.50.40:FF:000002">
    <property type="entry name" value="C-C motif chemokine"/>
    <property type="match status" value="1"/>
</dbReference>
<feature type="domain" description="Chemokine interleukin-8-like" evidence="4">
    <location>
        <begin position="53"/>
        <end position="111"/>
    </location>
</feature>
<evidence type="ECO:0000256" key="3">
    <source>
        <dbReference type="SAM" id="SignalP"/>
    </source>
</evidence>
<dbReference type="SUPFAM" id="SSF54117">
    <property type="entry name" value="Interleukin 8-like chemokines"/>
    <property type="match status" value="1"/>
</dbReference>
<dbReference type="STRING" id="59463.ENSMLUP00000016929"/>
<dbReference type="PANTHER" id="PTHR12015:SF77">
    <property type="entry name" value="C-C MOTIF CHEMOKINE 15"/>
    <property type="match status" value="1"/>
</dbReference>
<dbReference type="InterPro" id="IPR036048">
    <property type="entry name" value="Interleukin_8-like_sf"/>
</dbReference>
<dbReference type="GO" id="GO:0006954">
    <property type="term" value="P:inflammatory response"/>
    <property type="evidence" value="ECO:0007669"/>
    <property type="project" value="TreeGrafter"/>
</dbReference>
<protein>
    <recommendedName>
        <fullName evidence="4">Chemokine interleukin-8-like domain-containing protein</fullName>
    </recommendedName>
</protein>
<dbReference type="AlphaFoldDB" id="G1PZP7"/>
<reference evidence="5 6" key="1">
    <citation type="journal article" date="2011" name="Nature">
        <title>A high-resolution map of human evolutionary constraint using 29 mammals.</title>
        <authorList>
            <person name="Lindblad-Toh K."/>
            <person name="Garber M."/>
            <person name="Zuk O."/>
            <person name="Lin M.F."/>
            <person name="Parker B.J."/>
            <person name="Washietl S."/>
            <person name="Kheradpour P."/>
            <person name="Ernst J."/>
            <person name="Jordan G."/>
            <person name="Mauceli E."/>
            <person name="Ward L.D."/>
            <person name="Lowe C.B."/>
            <person name="Holloway A.K."/>
            <person name="Clamp M."/>
            <person name="Gnerre S."/>
            <person name="Alfoldi J."/>
            <person name="Beal K."/>
            <person name="Chang J."/>
            <person name="Clawson H."/>
            <person name="Cuff J."/>
            <person name="Di Palma F."/>
            <person name="Fitzgerald S."/>
            <person name="Flicek P."/>
            <person name="Guttman M."/>
            <person name="Hubisz M.J."/>
            <person name="Jaffe D.B."/>
            <person name="Jungreis I."/>
            <person name="Kent W.J."/>
            <person name="Kostka D."/>
            <person name="Lara M."/>
            <person name="Martins A.L."/>
            <person name="Massingham T."/>
            <person name="Moltke I."/>
            <person name="Raney B.J."/>
            <person name="Rasmussen M.D."/>
            <person name="Robinson J."/>
            <person name="Stark A."/>
            <person name="Vilella A.J."/>
            <person name="Wen J."/>
            <person name="Xie X."/>
            <person name="Zody M.C."/>
            <person name="Baldwin J."/>
            <person name="Bloom T."/>
            <person name="Chin C.W."/>
            <person name="Heiman D."/>
            <person name="Nicol R."/>
            <person name="Nusbaum C."/>
            <person name="Young S."/>
            <person name="Wilkinson J."/>
            <person name="Worley K.C."/>
            <person name="Kovar C.L."/>
            <person name="Muzny D.M."/>
            <person name="Gibbs R.A."/>
            <person name="Cree A."/>
            <person name="Dihn H.H."/>
            <person name="Fowler G."/>
            <person name="Jhangiani S."/>
            <person name="Joshi V."/>
            <person name="Lee S."/>
            <person name="Lewis L.R."/>
            <person name="Nazareth L.V."/>
            <person name="Okwuonu G."/>
            <person name="Santibanez J."/>
            <person name="Warren W.C."/>
            <person name="Mardis E.R."/>
            <person name="Weinstock G.M."/>
            <person name="Wilson R.K."/>
            <person name="Delehaunty K."/>
            <person name="Dooling D."/>
            <person name="Fronik C."/>
            <person name="Fulton L."/>
            <person name="Fulton B."/>
            <person name="Graves T."/>
            <person name="Minx P."/>
            <person name="Sodergren E."/>
            <person name="Birney E."/>
            <person name="Margulies E.H."/>
            <person name="Herrero J."/>
            <person name="Green E.D."/>
            <person name="Haussler D."/>
            <person name="Siepel A."/>
            <person name="Goldman N."/>
            <person name="Pollard K.S."/>
            <person name="Pedersen J.S."/>
            <person name="Lander E.S."/>
            <person name="Kellis M."/>
        </authorList>
    </citation>
    <scope>NUCLEOTIDE SEQUENCE [LARGE SCALE GENOMIC DNA]</scope>
</reference>
<evidence type="ECO:0000259" key="4">
    <source>
        <dbReference type="SMART" id="SM00199"/>
    </source>
</evidence>
<dbReference type="OMA" id="WAQITHA"/>
<dbReference type="SMART" id="SM00199">
    <property type="entry name" value="SCY"/>
    <property type="match status" value="1"/>
</dbReference>
<dbReference type="Ensembl" id="ENSMLUT00000025146.1">
    <property type="protein sequence ID" value="ENSMLUP00000016929.1"/>
    <property type="gene ID" value="ENSMLUG00000027223.1"/>
</dbReference>